<organism evidence="1 2">
    <name type="scientific">Saccharolobus islandicus (strain Y.G.57.14 / Yellowstone #1)</name>
    <name type="common">Sulfolobus islandicus</name>
    <dbReference type="NCBI Taxonomy" id="439386"/>
    <lineage>
        <taxon>Archaea</taxon>
        <taxon>Thermoproteota</taxon>
        <taxon>Thermoprotei</taxon>
        <taxon>Sulfolobales</taxon>
        <taxon>Sulfolobaceae</taxon>
        <taxon>Saccharolobus</taxon>
    </lineage>
</organism>
<dbReference type="AlphaFoldDB" id="C3NAK4"/>
<proteinExistence type="predicted"/>
<protein>
    <submittedName>
        <fullName evidence="1">Uncharacterized protein</fullName>
    </submittedName>
</protein>
<accession>C3NAK4</accession>
<dbReference type="KEGG" id="siy:YG5714_2982"/>
<evidence type="ECO:0000313" key="2">
    <source>
        <dbReference type="Proteomes" id="UP000002308"/>
    </source>
</evidence>
<evidence type="ECO:0000313" key="1">
    <source>
        <dbReference type="EMBL" id="ACP44764.1"/>
    </source>
</evidence>
<gene>
    <name evidence="1" type="ordered locus">YG5714_2982</name>
</gene>
<reference evidence="1 2" key="1">
    <citation type="journal article" date="2009" name="Proc. Natl. Acad. Sci. U.S.A.">
        <title>Biogeography of the Sulfolobus islandicus pan-genome.</title>
        <authorList>
            <person name="Reno M.L."/>
            <person name="Held N.L."/>
            <person name="Fields C.J."/>
            <person name="Burke P.V."/>
            <person name="Whitaker R.J."/>
        </authorList>
    </citation>
    <scope>NUCLEOTIDE SEQUENCE [LARGE SCALE GENOMIC DNA]</scope>
    <source>
        <strain evidence="2">Y.G.57.14 / Yellowstone #1</strain>
    </source>
</reference>
<dbReference type="HOGENOM" id="CLU_208840_1_0_2"/>
<dbReference type="EMBL" id="CP001403">
    <property type="protein sequence ID" value="ACP44764.1"/>
    <property type="molecule type" value="Genomic_DNA"/>
</dbReference>
<sequence length="30" mass="3584">MFPGDLFNLENSLFKLLETLINTIDLFLRR</sequence>
<dbReference type="Proteomes" id="UP000002308">
    <property type="component" value="Chromosome"/>
</dbReference>
<name>C3NAK4_SACI7</name>